<gene>
    <name evidence="2" type="ORF">C5167_040709</name>
</gene>
<protein>
    <submittedName>
        <fullName evidence="2">Uncharacterized protein</fullName>
    </submittedName>
</protein>
<evidence type="ECO:0000313" key="3">
    <source>
        <dbReference type="Proteomes" id="UP000316621"/>
    </source>
</evidence>
<keyword evidence="3" id="KW-1185">Reference proteome</keyword>
<proteinExistence type="predicted"/>
<keyword evidence="1" id="KW-0812">Transmembrane</keyword>
<dbReference type="Gramene" id="RZC47762">
    <property type="protein sequence ID" value="RZC47762"/>
    <property type="gene ID" value="C5167_040709"/>
</dbReference>
<keyword evidence="1" id="KW-0472">Membrane</keyword>
<evidence type="ECO:0000313" key="2">
    <source>
        <dbReference type="EMBL" id="RZC47762.1"/>
    </source>
</evidence>
<evidence type="ECO:0000256" key="1">
    <source>
        <dbReference type="SAM" id="Phobius"/>
    </source>
</evidence>
<accession>A0A4Y7IJ78</accession>
<organism evidence="2 3">
    <name type="scientific">Papaver somniferum</name>
    <name type="common">Opium poppy</name>
    <dbReference type="NCBI Taxonomy" id="3469"/>
    <lineage>
        <taxon>Eukaryota</taxon>
        <taxon>Viridiplantae</taxon>
        <taxon>Streptophyta</taxon>
        <taxon>Embryophyta</taxon>
        <taxon>Tracheophyta</taxon>
        <taxon>Spermatophyta</taxon>
        <taxon>Magnoliopsida</taxon>
        <taxon>Ranunculales</taxon>
        <taxon>Papaveraceae</taxon>
        <taxon>Papaveroideae</taxon>
        <taxon>Papaver</taxon>
    </lineage>
</organism>
<dbReference type="EMBL" id="CM010715">
    <property type="protein sequence ID" value="RZC47762.1"/>
    <property type="molecule type" value="Genomic_DNA"/>
</dbReference>
<dbReference type="AlphaFoldDB" id="A0A4Y7IJ78"/>
<sequence length="57" mass="6479">MINLRYPGLSFFSGTSTILFPSCTVYLLHFMFALFKLGNFSFVKLIELCFGFGVVSR</sequence>
<keyword evidence="1" id="KW-1133">Transmembrane helix</keyword>
<name>A0A4Y7IJ78_PAPSO</name>
<dbReference type="Proteomes" id="UP000316621">
    <property type="component" value="Chromosome 1"/>
</dbReference>
<reference evidence="2 3" key="1">
    <citation type="journal article" date="2018" name="Science">
        <title>The opium poppy genome and morphinan production.</title>
        <authorList>
            <person name="Guo L."/>
            <person name="Winzer T."/>
            <person name="Yang X."/>
            <person name="Li Y."/>
            <person name="Ning Z."/>
            <person name="He Z."/>
            <person name="Teodor R."/>
            <person name="Lu Y."/>
            <person name="Bowser T.A."/>
            <person name="Graham I.A."/>
            <person name="Ye K."/>
        </authorList>
    </citation>
    <scope>NUCLEOTIDE SEQUENCE [LARGE SCALE GENOMIC DNA]</scope>
    <source>
        <strain evidence="3">cv. HN1</strain>
        <tissue evidence="2">Leaves</tissue>
    </source>
</reference>
<feature type="transmembrane region" description="Helical" evidence="1">
    <location>
        <begin position="12"/>
        <end position="35"/>
    </location>
</feature>